<dbReference type="PANTHER" id="PTHR28254">
    <property type="entry name" value="CYTOCHROME B-C1 COMPLEX SUBUNIT 10"/>
    <property type="match status" value="1"/>
</dbReference>
<evidence type="ECO:0000313" key="2">
    <source>
        <dbReference type="EMBL" id="KAJ1733282.1"/>
    </source>
</evidence>
<dbReference type="AlphaFoldDB" id="A0A9W7YEI6"/>
<accession>A0A9W7YEI6</accession>
<dbReference type="InterPro" id="IPR019182">
    <property type="entry name" value="Cytochrome_b-c1_su10_fun"/>
</dbReference>
<dbReference type="GO" id="GO:0006122">
    <property type="term" value="P:mitochondrial electron transport, ubiquinol to cytochrome c"/>
    <property type="evidence" value="ECO:0007669"/>
    <property type="project" value="InterPro"/>
</dbReference>
<evidence type="ECO:0000256" key="1">
    <source>
        <dbReference type="SAM" id="Phobius"/>
    </source>
</evidence>
<comment type="caution">
    <text evidence="2">The sequence shown here is derived from an EMBL/GenBank/DDBJ whole genome shotgun (WGS) entry which is preliminary data.</text>
</comment>
<proteinExistence type="predicted"/>
<keyword evidence="1" id="KW-0472">Membrane</keyword>
<keyword evidence="3" id="KW-1185">Reference proteome</keyword>
<dbReference type="Pfam" id="PF09796">
    <property type="entry name" value="QCR10"/>
    <property type="match status" value="1"/>
</dbReference>
<name>A0A9W7YEI6_9FUNG</name>
<dbReference type="Proteomes" id="UP001143981">
    <property type="component" value="Unassembled WGS sequence"/>
</dbReference>
<organism evidence="2 3">
    <name type="scientific">Coemansia biformis</name>
    <dbReference type="NCBI Taxonomy" id="1286918"/>
    <lineage>
        <taxon>Eukaryota</taxon>
        <taxon>Fungi</taxon>
        <taxon>Fungi incertae sedis</taxon>
        <taxon>Zoopagomycota</taxon>
        <taxon>Kickxellomycotina</taxon>
        <taxon>Kickxellomycetes</taxon>
        <taxon>Kickxellales</taxon>
        <taxon>Kickxellaceae</taxon>
        <taxon>Coemansia</taxon>
    </lineage>
</organism>
<keyword evidence="1" id="KW-1133">Transmembrane helix</keyword>
<feature type="transmembrane region" description="Helical" evidence="1">
    <location>
        <begin position="31"/>
        <end position="52"/>
    </location>
</feature>
<reference evidence="2" key="1">
    <citation type="submission" date="2022-07" db="EMBL/GenBank/DDBJ databases">
        <title>Phylogenomic reconstructions and comparative analyses of Kickxellomycotina fungi.</title>
        <authorList>
            <person name="Reynolds N.K."/>
            <person name="Stajich J.E."/>
            <person name="Barry K."/>
            <person name="Grigoriev I.V."/>
            <person name="Crous P."/>
            <person name="Smith M.E."/>
        </authorList>
    </citation>
    <scope>NUCLEOTIDE SEQUENCE</scope>
    <source>
        <strain evidence="2">BCRC 34381</strain>
    </source>
</reference>
<keyword evidence="1" id="KW-0812">Transmembrane</keyword>
<gene>
    <name evidence="2" type="ORF">LPJ61_001643</name>
</gene>
<dbReference type="GO" id="GO:0005739">
    <property type="term" value="C:mitochondrion"/>
    <property type="evidence" value="ECO:0007669"/>
    <property type="project" value="GOC"/>
</dbReference>
<protein>
    <submittedName>
        <fullName evidence="2">Uncharacterized protein</fullName>
    </submittedName>
</protein>
<evidence type="ECO:0000313" key="3">
    <source>
        <dbReference type="Proteomes" id="UP001143981"/>
    </source>
</evidence>
<dbReference type="PANTHER" id="PTHR28254:SF1">
    <property type="entry name" value="CYTOCHROME B-C1 COMPLEX SUBUNIT 10, MITOCHONDRIAL"/>
    <property type="match status" value="1"/>
</dbReference>
<dbReference type="OrthoDB" id="2391627at2759"/>
<dbReference type="EMBL" id="JANBOI010000151">
    <property type="protein sequence ID" value="KAJ1733282.1"/>
    <property type="molecule type" value="Genomic_DNA"/>
</dbReference>
<sequence length="74" mass="8443">MAAYSPPIRPRFRPNIAGYSAESLRYWKGTAARWGIFAGVTGLFLVSQVPLVKVNFLQKLPAIGWYWKVDEEKK</sequence>